<reference evidence="1" key="1">
    <citation type="journal article" date="2020" name="Stud. Mycol.">
        <title>101 Dothideomycetes genomes: a test case for predicting lifestyles and emergence of pathogens.</title>
        <authorList>
            <person name="Haridas S."/>
            <person name="Albert R."/>
            <person name="Binder M."/>
            <person name="Bloem J."/>
            <person name="Labutti K."/>
            <person name="Salamov A."/>
            <person name="Andreopoulos B."/>
            <person name="Baker S."/>
            <person name="Barry K."/>
            <person name="Bills G."/>
            <person name="Bluhm B."/>
            <person name="Cannon C."/>
            <person name="Castanera R."/>
            <person name="Culley D."/>
            <person name="Daum C."/>
            <person name="Ezra D."/>
            <person name="Gonzalez J."/>
            <person name="Henrissat B."/>
            <person name="Kuo A."/>
            <person name="Liang C."/>
            <person name="Lipzen A."/>
            <person name="Lutzoni F."/>
            <person name="Magnuson J."/>
            <person name="Mondo S."/>
            <person name="Nolan M."/>
            <person name="Ohm R."/>
            <person name="Pangilinan J."/>
            <person name="Park H.-J."/>
            <person name="Ramirez L."/>
            <person name="Alfaro M."/>
            <person name="Sun H."/>
            <person name="Tritt A."/>
            <person name="Yoshinaga Y."/>
            <person name="Zwiers L.-H."/>
            <person name="Turgeon B."/>
            <person name="Goodwin S."/>
            <person name="Spatafora J."/>
            <person name="Crous P."/>
            <person name="Grigoriev I."/>
        </authorList>
    </citation>
    <scope>NUCLEOTIDE SEQUENCE</scope>
    <source>
        <strain evidence="1">CBS 627.86</strain>
    </source>
</reference>
<dbReference type="AlphaFoldDB" id="A0A6A5Z6N7"/>
<dbReference type="OrthoDB" id="3797892at2759"/>
<sequence length="232" mass="26661">MTGRGRSIKYFHRPSSNPEASIGLKLSAASPKLEAESDTPYYLVVTARILNSPHPRKSVTLATQWNPLQGWLGNFSLSGIKCIHPEASVEKRKYIGTGRPGCTASTRDRWKDWRKLYDFVTLHPNEELHVKYEVPRENIRAAGVQKGEKYRVELTRSGLGTYWWMYGSLDDYPGFKFRKWERGGWRDWEEDEYMDSDSDDDEQGDCPGWTMGEDPSLLGMEIEEGVVEFEVI</sequence>
<dbReference type="Proteomes" id="UP000799770">
    <property type="component" value="Unassembled WGS sequence"/>
</dbReference>
<protein>
    <submittedName>
        <fullName evidence="1">Uncharacterized protein</fullName>
    </submittedName>
</protein>
<organism evidence="1 2">
    <name type="scientific">Lophiotrema nucula</name>
    <dbReference type="NCBI Taxonomy" id="690887"/>
    <lineage>
        <taxon>Eukaryota</taxon>
        <taxon>Fungi</taxon>
        <taxon>Dikarya</taxon>
        <taxon>Ascomycota</taxon>
        <taxon>Pezizomycotina</taxon>
        <taxon>Dothideomycetes</taxon>
        <taxon>Pleosporomycetidae</taxon>
        <taxon>Pleosporales</taxon>
        <taxon>Lophiotremataceae</taxon>
        <taxon>Lophiotrema</taxon>
    </lineage>
</organism>
<gene>
    <name evidence="1" type="ORF">BDV96DRAFT_687726</name>
</gene>
<dbReference type="EMBL" id="ML977324">
    <property type="protein sequence ID" value="KAF2114985.1"/>
    <property type="molecule type" value="Genomic_DNA"/>
</dbReference>
<keyword evidence="2" id="KW-1185">Reference proteome</keyword>
<name>A0A6A5Z6N7_9PLEO</name>
<evidence type="ECO:0000313" key="1">
    <source>
        <dbReference type="EMBL" id="KAF2114985.1"/>
    </source>
</evidence>
<evidence type="ECO:0000313" key="2">
    <source>
        <dbReference type="Proteomes" id="UP000799770"/>
    </source>
</evidence>
<proteinExistence type="predicted"/>
<accession>A0A6A5Z6N7</accession>